<evidence type="ECO:0000256" key="2">
    <source>
        <dbReference type="SAM" id="Phobius"/>
    </source>
</evidence>
<dbReference type="EMBL" id="JADNRY010000020">
    <property type="protein sequence ID" value="KAF9073018.1"/>
    <property type="molecule type" value="Genomic_DNA"/>
</dbReference>
<evidence type="ECO:0000313" key="4">
    <source>
        <dbReference type="Proteomes" id="UP000772434"/>
    </source>
</evidence>
<keyword evidence="4" id="KW-1185">Reference proteome</keyword>
<sequence length="78" mass="8275">MSIAVQAVLSNGPAVLRTVLGVLVGLIGFVLTIIIEDQNGWSVISSYTHSTNEHTVITATSPGTQTTRPPFPPIITHH</sequence>
<reference evidence="3" key="1">
    <citation type="submission" date="2020-11" db="EMBL/GenBank/DDBJ databases">
        <authorList>
            <consortium name="DOE Joint Genome Institute"/>
            <person name="Ahrendt S."/>
            <person name="Riley R."/>
            <person name="Andreopoulos W."/>
            <person name="Labutti K."/>
            <person name="Pangilinan J."/>
            <person name="Ruiz-Duenas F.J."/>
            <person name="Barrasa J.M."/>
            <person name="Sanchez-Garcia M."/>
            <person name="Camarero S."/>
            <person name="Miyauchi S."/>
            <person name="Serrano A."/>
            <person name="Linde D."/>
            <person name="Babiker R."/>
            <person name="Drula E."/>
            <person name="Ayuso-Fernandez I."/>
            <person name="Pacheco R."/>
            <person name="Padilla G."/>
            <person name="Ferreira P."/>
            <person name="Barriuso J."/>
            <person name="Kellner H."/>
            <person name="Castanera R."/>
            <person name="Alfaro M."/>
            <person name="Ramirez L."/>
            <person name="Pisabarro A.G."/>
            <person name="Kuo A."/>
            <person name="Tritt A."/>
            <person name="Lipzen A."/>
            <person name="He G."/>
            <person name="Yan M."/>
            <person name="Ng V."/>
            <person name="Cullen D."/>
            <person name="Martin F."/>
            <person name="Rosso M.-N."/>
            <person name="Henrissat B."/>
            <person name="Hibbett D."/>
            <person name="Martinez A.T."/>
            <person name="Grigoriev I.V."/>
        </authorList>
    </citation>
    <scope>NUCLEOTIDE SEQUENCE</scope>
    <source>
        <strain evidence="3">AH 40177</strain>
    </source>
</reference>
<feature type="compositionally biased region" description="Polar residues" evidence="1">
    <location>
        <begin position="59"/>
        <end position="68"/>
    </location>
</feature>
<dbReference type="Proteomes" id="UP000772434">
    <property type="component" value="Unassembled WGS sequence"/>
</dbReference>
<proteinExistence type="predicted"/>
<dbReference type="AlphaFoldDB" id="A0A9P5Q1F9"/>
<keyword evidence="2" id="KW-0812">Transmembrane</keyword>
<gene>
    <name evidence="3" type="ORF">BDP27DRAFT_1417485</name>
</gene>
<accession>A0A9P5Q1F9</accession>
<feature type="compositionally biased region" description="Pro residues" evidence="1">
    <location>
        <begin position="69"/>
        <end position="78"/>
    </location>
</feature>
<evidence type="ECO:0000256" key="1">
    <source>
        <dbReference type="SAM" id="MobiDB-lite"/>
    </source>
</evidence>
<comment type="caution">
    <text evidence="3">The sequence shown here is derived from an EMBL/GenBank/DDBJ whole genome shotgun (WGS) entry which is preliminary data.</text>
</comment>
<evidence type="ECO:0000313" key="3">
    <source>
        <dbReference type="EMBL" id="KAF9073018.1"/>
    </source>
</evidence>
<feature type="transmembrane region" description="Helical" evidence="2">
    <location>
        <begin position="14"/>
        <end position="35"/>
    </location>
</feature>
<name>A0A9P5Q1F9_9AGAR</name>
<protein>
    <submittedName>
        <fullName evidence="3">Uncharacterized protein</fullName>
    </submittedName>
</protein>
<keyword evidence="2" id="KW-0472">Membrane</keyword>
<feature type="region of interest" description="Disordered" evidence="1">
    <location>
        <begin position="59"/>
        <end position="78"/>
    </location>
</feature>
<keyword evidence="2" id="KW-1133">Transmembrane helix</keyword>
<organism evidence="3 4">
    <name type="scientific">Rhodocollybia butyracea</name>
    <dbReference type="NCBI Taxonomy" id="206335"/>
    <lineage>
        <taxon>Eukaryota</taxon>
        <taxon>Fungi</taxon>
        <taxon>Dikarya</taxon>
        <taxon>Basidiomycota</taxon>
        <taxon>Agaricomycotina</taxon>
        <taxon>Agaricomycetes</taxon>
        <taxon>Agaricomycetidae</taxon>
        <taxon>Agaricales</taxon>
        <taxon>Marasmiineae</taxon>
        <taxon>Omphalotaceae</taxon>
        <taxon>Rhodocollybia</taxon>
    </lineage>
</organism>